<evidence type="ECO:0000313" key="3">
    <source>
        <dbReference type="Proteomes" id="UP000253934"/>
    </source>
</evidence>
<organism evidence="2 3">
    <name type="scientific">Spirobacillus cienkowskii</name>
    <dbReference type="NCBI Taxonomy" id="495820"/>
    <lineage>
        <taxon>Bacteria</taxon>
        <taxon>Pseudomonadati</taxon>
        <taxon>Bdellovibrionota</taxon>
        <taxon>Oligoflexia</taxon>
        <taxon>Silvanigrellales</taxon>
        <taxon>Spirobacillus</taxon>
    </lineage>
</organism>
<gene>
    <name evidence="2" type="ORF">DCC88_11030</name>
</gene>
<proteinExistence type="predicted"/>
<dbReference type="RefSeq" id="WP_338636016.1">
    <property type="nucleotide sequence ID" value="NZ_CP146516.1"/>
</dbReference>
<sequence length="256" mass="30411">MLNKKRKILKFVTVIFIFVVCYLVIRYFYFKDRNKYEPLLWQGFFDYRLNFRDVAQSLNQCMGKDLFQTGLIYRSNKYFSGWSCDKINNPQKIYSLNFSPWNPHSYFCERSDGTKLYGYYPNTTFEISDIEKVEKWKDPLFKETMCVFFTETLHDLIQKNSFLYHCDVGRDRTGAFTAMISMMMAEQKKLPSDEVINAIECDFQKTSALEKEQFGRMKKFMLEMKEKGGVSKFIENACEIKKETIAQAAEQFIKNN</sequence>
<name>A0A369KU21_9BACT</name>
<dbReference type="Proteomes" id="UP000253934">
    <property type="component" value="Unassembled WGS sequence"/>
</dbReference>
<dbReference type="AlphaFoldDB" id="A0A369KU21"/>
<dbReference type="Gene3D" id="3.90.190.10">
    <property type="entry name" value="Protein tyrosine phosphatase superfamily"/>
    <property type="match status" value="1"/>
</dbReference>
<dbReference type="InterPro" id="IPR026893">
    <property type="entry name" value="Tyr/Ser_Pase_IphP-type"/>
</dbReference>
<comment type="caution">
    <text evidence="2">The sequence shown here is derived from an EMBL/GenBank/DDBJ whole genome shotgun (WGS) entry which is preliminary data.</text>
</comment>
<keyword evidence="3" id="KW-1185">Reference proteome</keyword>
<keyword evidence="1" id="KW-1133">Transmembrane helix</keyword>
<dbReference type="SUPFAM" id="SSF52799">
    <property type="entry name" value="(Phosphotyrosine protein) phosphatases II"/>
    <property type="match status" value="1"/>
</dbReference>
<keyword evidence="1" id="KW-0812">Transmembrane</keyword>
<protein>
    <recommendedName>
        <fullName evidence="4">Protein-tyrosine-phosphatase</fullName>
    </recommendedName>
</protein>
<dbReference type="InterPro" id="IPR029021">
    <property type="entry name" value="Prot-tyrosine_phosphatase-like"/>
</dbReference>
<keyword evidence="1" id="KW-0472">Membrane</keyword>
<evidence type="ECO:0008006" key="4">
    <source>
        <dbReference type="Google" id="ProtNLM"/>
    </source>
</evidence>
<dbReference type="EMBL" id="QOVW01000093">
    <property type="protein sequence ID" value="RDB35253.1"/>
    <property type="molecule type" value="Genomic_DNA"/>
</dbReference>
<accession>A0A369KU21</accession>
<evidence type="ECO:0000313" key="2">
    <source>
        <dbReference type="EMBL" id="RDB35253.1"/>
    </source>
</evidence>
<feature type="transmembrane region" description="Helical" evidence="1">
    <location>
        <begin position="12"/>
        <end position="30"/>
    </location>
</feature>
<reference evidence="2" key="1">
    <citation type="submission" date="2018-04" db="EMBL/GenBank/DDBJ databases">
        <title>Draft genome sequence of the Candidatus Spirobacillus cienkowskii, a pathogen of freshwater Daphnia species, reconstructed from hemolymph metagenomic reads.</title>
        <authorList>
            <person name="Bresciani L."/>
            <person name="Lemos L.N."/>
            <person name="Wale N."/>
            <person name="Lin J.Y."/>
            <person name="Fernandes G.R."/>
            <person name="Duffy M.A."/>
            <person name="Rodrigues J.M."/>
        </authorList>
    </citation>
    <scope>NUCLEOTIDE SEQUENCE [LARGE SCALE GENOMIC DNA]</scope>
    <source>
        <strain evidence="2">Binning01</strain>
    </source>
</reference>
<evidence type="ECO:0000256" key="1">
    <source>
        <dbReference type="SAM" id="Phobius"/>
    </source>
</evidence>
<dbReference type="GO" id="GO:0004721">
    <property type="term" value="F:phosphoprotein phosphatase activity"/>
    <property type="evidence" value="ECO:0007669"/>
    <property type="project" value="InterPro"/>
</dbReference>
<dbReference type="Pfam" id="PF13350">
    <property type="entry name" value="Y_phosphatase3"/>
    <property type="match status" value="1"/>
</dbReference>